<protein>
    <recommendedName>
        <fullName evidence="3">DUF116 domain-containing protein</fullName>
    </recommendedName>
</protein>
<dbReference type="Pfam" id="PF01976">
    <property type="entry name" value="DUF116"/>
    <property type="match status" value="1"/>
</dbReference>
<evidence type="ECO:0008006" key="3">
    <source>
        <dbReference type="Google" id="ProtNLM"/>
    </source>
</evidence>
<dbReference type="PANTHER" id="PTHR43801:SF1">
    <property type="entry name" value="POLYPRENYL SYNTHETASE"/>
    <property type="match status" value="1"/>
</dbReference>
<dbReference type="PANTHER" id="PTHR43801">
    <property type="entry name" value="NUCLEOTIDE-BINDING PROTEIN-RELATED"/>
    <property type="match status" value="1"/>
</dbReference>
<dbReference type="AlphaFoldDB" id="A0A497ESM2"/>
<name>A0A497ESM2_9CREN</name>
<reference evidence="1 2" key="1">
    <citation type="submission" date="2018-06" db="EMBL/GenBank/DDBJ databases">
        <title>Extensive metabolic versatility and redundancy in microbially diverse, dynamic hydrothermal sediments.</title>
        <authorList>
            <person name="Dombrowski N."/>
            <person name="Teske A."/>
            <person name="Baker B.J."/>
        </authorList>
    </citation>
    <scope>NUCLEOTIDE SEQUENCE [LARGE SCALE GENOMIC DNA]</scope>
    <source>
        <strain evidence="1">B34_G17</strain>
    </source>
</reference>
<comment type="caution">
    <text evidence="1">The sequence shown here is derived from an EMBL/GenBank/DDBJ whole genome shotgun (WGS) entry which is preliminary data.</text>
</comment>
<organism evidence="1 2">
    <name type="scientific">Thermoproteota archaeon</name>
    <dbReference type="NCBI Taxonomy" id="2056631"/>
    <lineage>
        <taxon>Archaea</taxon>
        <taxon>Thermoproteota</taxon>
    </lineage>
</organism>
<sequence length="204" mass="22936">MPYSFNFDLTSISKTFFKEVAREAYEKGIHGKIGSIARSLVRKFRIDEITGLNLSEAITLVEDLIDIFIANLLSRDQFMKTRKRVLFLPHCARKYMDSRCKALFISEIPTYRCAHCTPSCLINQAVTLAERRGYDVYILPGGSCVPKILRRASYEGVIGVACAEELKAGLRYVKEMRLAGQGIPLVKNGCANTVFDLKTLESIL</sequence>
<dbReference type="Proteomes" id="UP000272051">
    <property type="component" value="Unassembled WGS sequence"/>
</dbReference>
<dbReference type="EMBL" id="QMQX01000196">
    <property type="protein sequence ID" value="RLE49730.1"/>
    <property type="molecule type" value="Genomic_DNA"/>
</dbReference>
<proteinExistence type="predicted"/>
<evidence type="ECO:0000313" key="1">
    <source>
        <dbReference type="EMBL" id="RLE49730.1"/>
    </source>
</evidence>
<accession>A0A497ESM2</accession>
<dbReference type="InterPro" id="IPR002829">
    <property type="entry name" value="DUF116"/>
</dbReference>
<evidence type="ECO:0000313" key="2">
    <source>
        <dbReference type="Proteomes" id="UP000272051"/>
    </source>
</evidence>
<gene>
    <name evidence="1" type="ORF">DRJ33_07975</name>
</gene>